<dbReference type="Pfam" id="PF20434">
    <property type="entry name" value="BD-FAE"/>
    <property type="match status" value="1"/>
</dbReference>
<keyword evidence="2" id="KW-0732">Signal</keyword>
<gene>
    <name evidence="4" type="ORF">DXN05_09650</name>
</gene>
<dbReference type="EMBL" id="QTJU01000002">
    <property type="protein sequence ID" value="RFM29018.1"/>
    <property type="molecule type" value="Genomic_DNA"/>
</dbReference>
<dbReference type="Proteomes" id="UP000261284">
    <property type="component" value="Unassembled WGS sequence"/>
</dbReference>
<reference evidence="4 5" key="1">
    <citation type="submission" date="2018-08" db="EMBL/GenBank/DDBJ databases">
        <title>Chitinophagaceae sp. K23C18032701, a novel bacterium isolated from forest soil.</title>
        <authorList>
            <person name="Wang C."/>
        </authorList>
    </citation>
    <scope>NUCLEOTIDE SEQUENCE [LARGE SCALE GENOMIC DNA]</scope>
    <source>
        <strain evidence="4 5">K23C18032701</strain>
    </source>
</reference>
<dbReference type="SUPFAM" id="SSF53474">
    <property type="entry name" value="alpha/beta-Hydrolases"/>
    <property type="match status" value="1"/>
</dbReference>
<evidence type="ECO:0000259" key="3">
    <source>
        <dbReference type="Pfam" id="PF20434"/>
    </source>
</evidence>
<protein>
    <submittedName>
        <fullName evidence="4">Alpha/beta hydrolase</fullName>
    </submittedName>
</protein>
<evidence type="ECO:0000313" key="4">
    <source>
        <dbReference type="EMBL" id="RFM29018.1"/>
    </source>
</evidence>
<keyword evidence="5" id="KW-1185">Reference proteome</keyword>
<feature type="signal peptide" evidence="2">
    <location>
        <begin position="1"/>
        <end position="21"/>
    </location>
</feature>
<organism evidence="4 5">
    <name type="scientific">Deminuibacter soli</name>
    <dbReference type="NCBI Taxonomy" id="2291815"/>
    <lineage>
        <taxon>Bacteria</taxon>
        <taxon>Pseudomonadati</taxon>
        <taxon>Bacteroidota</taxon>
        <taxon>Chitinophagia</taxon>
        <taxon>Chitinophagales</taxon>
        <taxon>Chitinophagaceae</taxon>
        <taxon>Deminuibacter</taxon>
    </lineage>
</organism>
<proteinExistence type="predicted"/>
<dbReference type="PANTHER" id="PTHR48081:SF6">
    <property type="entry name" value="PEPTIDASE S9 PROLYL OLIGOPEPTIDASE CATALYTIC DOMAIN-CONTAINING PROTEIN"/>
    <property type="match status" value="1"/>
</dbReference>
<feature type="domain" description="BD-FAE-like" evidence="3">
    <location>
        <begin position="63"/>
        <end position="258"/>
    </location>
</feature>
<comment type="caution">
    <text evidence="4">The sequence shown here is derived from an EMBL/GenBank/DDBJ whole genome shotgun (WGS) entry which is preliminary data.</text>
</comment>
<dbReference type="OrthoDB" id="9794725at2"/>
<dbReference type="AlphaFoldDB" id="A0A3E1NMI1"/>
<evidence type="ECO:0000256" key="1">
    <source>
        <dbReference type="ARBA" id="ARBA00022801"/>
    </source>
</evidence>
<dbReference type="InterPro" id="IPR050300">
    <property type="entry name" value="GDXG_lipolytic_enzyme"/>
</dbReference>
<dbReference type="Gene3D" id="3.40.50.1820">
    <property type="entry name" value="alpha/beta hydrolase"/>
    <property type="match status" value="1"/>
</dbReference>
<dbReference type="InterPro" id="IPR049492">
    <property type="entry name" value="BD-FAE-like_dom"/>
</dbReference>
<dbReference type="PANTHER" id="PTHR48081">
    <property type="entry name" value="AB HYDROLASE SUPERFAMILY PROTEIN C4A8.06C"/>
    <property type="match status" value="1"/>
</dbReference>
<evidence type="ECO:0000313" key="5">
    <source>
        <dbReference type="Proteomes" id="UP000261284"/>
    </source>
</evidence>
<feature type="chain" id="PRO_5017618265" evidence="2">
    <location>
        <begin position="22"/>
        <end position="303"/>
    </location>
</feature>
<keyword evidence="1 4" id="KW-0378">Hydrolase</keyword>
<name>A0A3E1NMI1_9BACT</name>
<dbReference type="RefSeq" id="WP_116847002.1">
    <property type="nucleotide sequence ID" value="NZ_QTJU01000002.1"/>
</dbReference>
<accession>A0A3E1NMI1</accession>
<dbReference type="GO" id="GO:0016787">
    <property type="term" value="F:hydrolase activity"/>
    <property type="evidence" value="ECO:0007669"/>
    <property type="project" value="UniProtKB-KW"/>
</dbReference>
<sequence length="303" mass="33071">MKRTLRLIPFLLFAAVSPASAQQWLPLYKDSIPNSIPSPDKEKMEIQHGIEITSNITRPGITLYQPAKPNGAAVIICPGGGYWIEATSHEGADVAKRFAAAGVTAIVLKYRIPNAETMRDKSIGALQDAQQALRLVRAHAAAWHIDAARVGIMGFSAGGHLASSAGTHFTKSFLPEADTAGLRPSFMILVYPVISFSNTIGHSGSREQLLGKAPDTAQVQYFSNELQVTAATPPTFLVHASDDDGVSPENSILFYQALLRNHVPAEMHLYQQGKHGFGMHLPNSKIDWMNDCLNWMATNQWTR</sequence>
<evidence type="ECO:0000256" key="2">
    <source>
        <dbReference type="SAM" id="SignalP"/>
    </source>
</evidence>
<dbReference type="InterPro" id="IPR029058">
    <property type="entry name" value="AB_hydrolase_fold"/>
</dbReference>